<dbReference type="Proteomes" id="UP000323522">
    <property type="component" value="Chromosome"/>
</dbReference>
<dbReference type="RefSeq" id="WP_149503297.1">
    <property type="nucleotide sequence ID" value="NZ_CP035708.1"/>
</dbReference>
<reference evidence="3 4" key="1">
    <citation type="submission" date="2019-02" db="EMBL/GenBank/DDBJ databases">
        <title>Complete Genome Sequence and Methylome Analysis of Sphaerotilus natans subsp. sulfidivorans D-507.</title>
        <authorList>
            <person name="Fomenkov A."/>
            <person name="Gridneva E."/>
            <person name="Smolyakov D."/>
            <person name="Dubinina G."/>
            <person name="Vincze T."/>
            <person name="Grabovich M."/>
            <person name="Roberts R.J."/>
        </authorList>
    </citation>
    <scope>NUCLEOTIDE SEQUENCE [LARGE SCALE GENOMIC DNA]</scope>
    <source>
        <strain evidence="3 4">D-507</strain>
    </source>
</reference>
<feature type="chain" id="PRO_5044618712" description="DUF4156 domain-containing protein" evidence="1">
    <location>
        <begin position="26"/>
        <end position="130"/>
    </location>
</feature>
<evidence type="ECO:0000313" key="3">
    <source>
        <dbReference type="EMBL" id="QEN00573.1"/>
    </source>
</evidence>
<proteinExistence type="predicted"/>
<evidence type="ECO:0000256" key="1">
    <source>
        <dbReference type="SAM" id="SignalP"/>
    </source>
</evidence>
<accession>A0A5C1PXN6</accession>
<dbReference type="KEGG" id="snn:EWH46_07145"/>
<feature type="signal peptide" evidence="1">
    <location>
        <begin position="1"/>
        <end position="25"/>
    </location>
</feature>
<evidence type="ECO:0000313" key="5">
    <source>
        <dbReference type="Proteomes" id="UP001549111"/>
    </source>
</evidence>
<reference evidence="2 5" key="2">
    <citation type="submission" date="2024-06" db="EMBL/GenBank/DDBJ databases">
        <title>Genomic Encyclopedia of Type Strains, Phase IV (KMG-IV): sequencing the most valuable type-strain genomes for metagenomic binning, comparative biology and taxonomic classification.</title>
        <authorList>
            <person name="Goeker M."/>
        </authorList>
    </citation>
    <scope>NUCLEOTIDE SEQUENCE [LARGE SCALE GENOMIC DNA]</scope>
    <source>
        <strain evidence="2 5">D-501</strain>
    </source>
</reference>
<name>A0A5C1PXN6_9BURK</name>
<evidence type="ECO:0000313" key="2">
    <source>
        <dbReference type="EMBL" id="MET3605375.1"/>
    </source>
</evidence>
<sequence length="130" mass="13656">MSGRPIRRQRRMAALVFMPALLLSACGGGSRADAEVAGVVLWRASGSLQCEAELTTQARLDEAVAALKAAGVAVQSAQCAQDGRMRSAVCGTDKGEAWRVTVAAAAVDQALTQGWRRVEPGQEITPMACR</sequence>
<dbReference type="PROSITE" id="PS51257">
    <property type="entry name" value="PROKAR_LIPOPROTEIN"/>
    <property type="match status" value="1"/>
</dbReference>
<dbReference type="Proteomes" id="UP001549111">
    <property type="component" value="Unassembled WGS sequence"/>
</dbReference>
<dbReference type="AlphaFoldDB" id="A0A5C1PXN6"/>
<gene>
    <name evidence="2" type="ORF">ABIC99_003204</name>
    <name evidence="3" type="ORF">EWH46_07145</name>
</gene>
<evidence type="ECO:0000313" key="4">
    <source>
        <dbReference type="Proteomes" id="UP000323522"/>
    </source>
</evidence>
<dbReference type="EMBL" id="CP035708">
    <property type="protein sequence ID" value="QEN00573.1"/>
    <property type="molecule type" value="Genomic_DNA"/>
</dbReference>
<organism evidence="3 4">
    <name type="scientific">Sphaerotilus sulfidivorans</name>
    <dbReference type="NCBI Taxonomy" id="639200"/>
    <lineage>
        <taxon>Bacteria</taxon>
        <taxon>Pseudomonadati</taxon>
        <taxon>Pseudomonadota</taxon>
        <taxon>Betaproteobacteria</taxon>
        <taxon>Burkholderiales</taxon>
        <taxon>Sphaerotilaceae</taxon>
        <taxon>Sphaerotilus</taxon>
    </lineage>
</organism>
<dbReference type="OrthoDB" id="6695641at2"/>
<evidence type="ECO:0008006" key="6">
    <source>
        <dbReference type="Google" id="ProtNLM"/>
    </source>
</evidence>
<dbReference type="EMBL" id="JBEPLS010000016">
    <property type="protein sequence ID" value="MET3605375.1"/>
    <property type="molecule type" value="Genomic_DNA"/>
</dbReference>
<keyword evidence="5" id="KW-1185">Reference proteome</keyword>
<keyword evidence="1" id="KW-0732">Signal</keyword>
<protein>
    <recommendedName>
        <fullName evidence="6">DUF4156 domain-containing protein</fullName>
    </recommendedName>
</protein>